<dbReference type="GO" id="GO:0004519">
    <property type="term" value="F:endonuclease activity"/>
    <property type="evidence" value="ECO:0007669"/>
    <property type="project" value="UniProtKB-KW"/>
</dbReference>
<organism evidence="1 2">
    <name type="scientific">Dyadobacter chenhuakuii</name>
    <dbReference type="NCBI Taxonomy" id="2909339"/>
    <lineage>
        <taxon>Bacteria</taxon>
        <taxon>Pseudomonadati</taxon>
        <taxon>Bacteroidota</taxon>
        <taxon>Cytophagia</taxon>
        <taxon>Cytophagales</taxon>
        <taxon>Spirosomataceae</taxon>
        <taxon>Dyadobacter</taxon>
    </lineage>
</organism>
<accession>A0ABY4XGU4</accession>
<keyword evidence="1" id="KW-0540">Nuclease</keyword>
<gene>
    <name evidence="1" type="ORF">NFI80_17390</name>
</gene>
<keyword evidence="1" id="KW-0378">Hydrolase</keyword>
<keyword evidence="1" id="KW-0255">Endonuclease</keyword>
<name>A0ABY4XGU4_9BACT</name>
<proteinExistence type="predicted"/>
<evidence type="ECO:0000313" key="1">
    <source>
        <dbReference type="EMBL" id="USJ29647.1"/>
    </source>
</evidence>
<sequence>MALVFEQVDLDNIVAARAAGNNIWDNPILSNVKIKIKDHFLAAPFPKCCYCSRSAIGEFRMVIDIEHVLPKSRYDSLMFDVQNLNISCKRCNMEIKRSKIDFVVDVNAMKNDYFNSVHYKFVHPNLDKYTEHIRVASFRIGDSILNKYLVRTESKGRYTYNYFSLNELEIDNLNQAQGLEASASLTSRISTSIRIKIAQLLLKL</sequence>
<dbReference type="EMBL" id="CP098805">
    <property type="protein sequence ID" value="USJ29647.1"/>
    <property type="molecule type" value="Genomic_DNA"/>
</dbReference>
<dbReference type="Gene3D" id="1.10.30.50">
    <property type="match status" value="1"/>
</dbReference>
<dbReference type="RefSeq" id="WP_235165445.1">
    <property type="nucleotide sequence ID" value="NZ_CP098805.1"/>
</dbReference>
<protein>
    <submittedName>
        <fullName evidence="1">HNH endonuclease</fullName>
    </submittedName>
</protein>
<dbReference type="Proteomes" id="UP001055420">
    <property type="component" value="Chromosome"/>
</dbReference>
<reference evidence="1" key="1">
    <citation type="submission" date="2022-06" db="EMBL/GenBank/DDBJ databases">
        <title>Novel species in genus Dyadobacter.</title>
        <authorList>
            <person name="Ma C."/>
        </authorList>
    </citation>
    <scope>NUCLEOTIDE SEQUENCE</scope>
    <source>
        <strain evidence="1">CY22</strain>
    </source>
</reference>
<evidence type="ECO:0000313" key="2">
    <source>
        <dbReference type="Proteomes" id="UP001055420"/>
    </source>
</evidence>
<keyword evidence="2" id="KW-1185">Reference proteome</keyword>